<evidence type="ECO:0000313" key="2">
    <source>
        <dbReference type="EMBL" id="KAJ1164272.1"/>
    </source>
</evidence>
<feature type="region of interest" description="Disordered" evidence="1">
    <location>
        <begin position="1"/>
        <end position="20"/>
    </location>
</feature>
<dbReference type="Proteomes" id="UP001066276">
    <property type="component" value="Chromosome 4_2"/>
</dbReference>
<keyword evidence="3" id="KW-1185">Reference proteome</keyword>
<proteinExistence type="predicted"/>
<sequence length="136" mass="15331">MGRAISGSPTHGVPQRGSGEWRKKQHLILEEVRRGMGAHKGDLCVCISLPVEHRYSDTISDLWRNAEYTRPGGSRARGSFWQYQLDPFGPGERKDKPKLDKERVAGTQCLIVSMQNGCLPAYRPYRRNHVEHGSCA</sequence>
<reference evidence="2" key="1">
    <citation type="journal article" date="2022" name="bioRxiv">
        <title>Sequencing and chromosome-scale assembly of the giantPleurodeles waltlgenome.</title>
        <authorList>
            <person name="Brown T."/>
            <person name="Elewa A."/>
            <person name="Iarovenko S."/>
            <person name="Subramanian E."/>
            <person name="Araus A.J."/>
            <person name="Petzold A."/>
            <person name="Susuki M."/>
            <person name="Suzuki K.-i.T."/>
            <person name="Hayashi T."/>
            <person name="Toyoda A."/>
            <person name="Oliveira C."/>
            <person name="Osipova E."/>
            <person name="Leigh N.D."/>
            <person name="Simon A."/>
            <person name="Yun M.H."/>
        </authorList>
    </citation>
    <scope>NUCLEOTIDE SEQUENCE</scope>
    <source>
        <strain evidence="2">20211129_DDA</strain>
        <tissue evidence="2">Liver</tissue>
    </source>
</reference>
<evidence type="ECO:0000313" key="3">
    <source>
        <dbReference type="Proteomes" id="UP001066276"/>
    </source>
</evidence>
<name>A0AAV7SJK7_PLEWA</name>
<dbReference type="EMBL" id="JANPWB010000008">
    <property type="protein sequence ID" value="KAJ1164272.1"/>
    <property type="molecule type" value="Genomic_DNA"/>
</dbReference>
<dbReference type="AlphaFoldDB" id="A0AAV7SJK7"/>
<comment type="caution">
    <text evidence="2">The sequence shown here is derived from an EMBL/GenBank/DDBJ whole genome shotgun (WGS) entry which is preliminary data.</text>
</comment>
<accession>A0AAV7SJK7</accession>
<organism evidence="2 3">
    <name type="scientific">Pleurodeles waltl</name>
    <name type="common">Iberian ribbed newt</name>
    <dbReference type="NCBI Taxonomy" id="8319"/>
    <lineage>
        <taxon>Eukaryota</taxon>
        <taxon>Metazoa</taxon>
        <taxon>Chordata</taxon>
        <taxon>Craniata</taxon>
        <taxon>Vertebrata</taxon>
        <taxon>Euteleostomi</taxon>
        <taxon>Amphibia</taxon>
        <taxon>Batrachia</taxon>
        <taxon>Caudata</taxon>
        <taxon>Salamandroidea</taxon>
        <taxon>Salamandridae</taxon>
        <taxon>Pleurodelinae</taxon>
        <taxon>Pleurodeles</taxon>
    </lineage>
</organism>
<protein>
    <submittedName>
        <fullName evidence="2">Uncharacterized protein</fullName>
    </submittedName>
</protein>
<evidence type="ECO:0000256" key="1">
    <source>
        <dbReference type="SAM" id="MobiDB-lite"/>
    </source>
</evidence>
<gene>
    <name evidence="2" type="ORF">NDU88_004717</name>
</gene>